<keyword evidence="2" id="KW-1185">Reference proteome</keyword>
<gene>
    <name evidence="1" type="ORF">L9F63_022569</name>
</gene>
<name>A0AAD7ZMF6_DIPPU</name>
<protein>
    <submittedName>
        <fullName evidence="1">Uncharacterized protein</fullName>
    </submittedName>
</protein>
<reference evidence="1" key="1">
    <citation type="journal article" date="2023" name="IScience">
        <title>Live-bearing cockroach genome reveals convergent evolutionary mechanisms linked to viviparity in insects and beyond.</title>
        <authorList>
            <person name="Fouks B."/>
            <person name="Harrison M.C."/>
            <person name="Mikhailova A.A."/>
            <person name="Marchal E."/>
            <person name="English S."/>
            <person name="Carruthers M."/>
            <person name="Jennings E.C."/>
            <person name="Chiamaka E.L."/>
            <person name="Frigard R.A."/>
            <person name="Pippel M."/>
            <person name="Attardo G.M."/>
            <person name="Benoit J.B."/>
            <person name="Bornberg-Bauer E."/>
            <person name="Tobe S.S."/>
        </authorList>
    </citation>
    <scope>NUCLEOTIDE SEQUENCE</scope>
    <source>
        <strain evidence="1">Stay&amp;Tobe</strain>
    </source>
</reference>
<dbReference type="InterPro" id="IPR032675">
    <property type="entry name" value="LRR_dom_sf"/>
</dbReference>
<evidence type="ECO:0000313" key="1">
    <source>
        <dbReference type="EMBL" id="KAJ9583080.1"/>
    </source>
</evidence>
<comment type="caution">
    <text evidence="1">The sequence shown here is derived from an EMBL/GenBank/DDBJ whole genome shotgun (WGS) entry which is preliminary data.</text>
</comment>
<evidence type="ECO:0000313" key="2">
    <source>
        <dbReference type="Proteomes" id="UP001233999"/>
    </source>
</evidence>
<accession>A0AAD7ZMF6</accession>
<dbReference type="AlphaFoldDB" id="A0AAD7ZMF6"/>
<reference evidence="1" key="2">
    <citation type="submission" date="2023-05" db="EMBL/GenBank/DDBJ databases">
        <authorList>
            <person name="Fouks B."/>
        </authorList>
    </citation>
    <scope>NUCLEOTIDE SEQUENCE</scope>
    <source>
        <strain evidence="1">Stay&amp;Tobe</strain>
        <tissue evidence="1">Testes</tissue>
    </source>
</reference>
<dbReference type="SUPFAM" id="SSF52047">
    <property type="entry name" value="RNI-like"/>
    <property type="match status" value="1"/>
</dbReference>
<sequence length="411" mass="47660">MAQPGGRLFDFALDALGKYVYDLCSKLTEIPRTELATNKHKKRKSTCTANIEKVKIVCNKLQEMLRGVPISIANELTNKLLDSVDNWEYEVGKCRKGSTEEQIYMEIVTSVIHPAVSKIEPGQDLFNCSEIFSETVFCSFLCLSLIIRNAYNLKNLRNLHILHSNMNFNFTQIEFPENLVEFSGRCKDEVLIKILKSCKNLRYLNVFGSRGITDMSIYYLLQLDHLEKLNITETRITSRGIKKLMNGLFEKFGKLIPLKYFAFSCNGPHHFKCLEMLSDMKISLQVNPNLVGLDVSRLYKFRNIVELQITSTLHKINKLLKEIGNQLVYLDVEIEHFGPVNNDDDEDEEEEENWDIEEILKVGQYCSSLKCLHILISYYFFPRMPDFIRQPLPGYQTVRCLTLDIEDERYI</sequence>
<organism evidence="1 2">
    <name type="scientific">Diploptera punctata</name>
    <name type="common">Pacific beetle cockroach</name>
    <dbReference type="NCBI Taxonomy" id="6984"/>
    <lineage>
        <taxon>Eukaryota</taxon>
        <taxon>Metazoa</taxon>
        <taxon>Ecdysozoa</taxon>
        <taxon>Arthropoda</taxon>
        <taxon>Hexapoda</taxon>
        <taxon>Insecta</taxon>
        <taxon>Pterygota</taxon>
        <taxon>Neoptera</taxon>
        <taxon>Polyneoptera</taxon>
        <taxon>Dictyoptera</taxon>
        <taxon>Blattodea</taxon>
        <taxon>Blaberoidea</taxon>
        <taxon>Blaberidae</taxon>
        <taxon>Diplopterinae</taxon>
        <taxon>Diploptera</taxon>
    </lineage>
</organism>
<proteinExistence type="predicted"/>
<dbReference type="EMBL" id="JASPKZ010007675">
    <property type="protein sequence ID" value="KAJ9583080.1"/>
    <property type="molecule type" value="Genomic_DNA"/>
</dbReference>
<dbReference type="Proteomes" id="UP001233999">
    <property type="component" value="Unassembled WGS sequence"/>
</dbReference>
<dbReference type="Gene3D" id="3.80.10.10">
    <property type="entry name" value="Ribonuclease Inhibitor"/>
    <property type="match status" value="1"/>
</dbReference>